<evidence type="ECO:0000313" key="3">
    <source>
        <dbReference type="Proteomes" id="UP000244052"/>
    </source>
</evidence>
<feature type="domain" description="SH3b" evidence="1">
    <location>
        <begin position="344"/>
        <end position="410"/>
    </location>
</feature>
<dbReference type="AlphaFoldDB" id="A0A2T5PQ99"/>
<accession>A0A2T5PQ99</accession>
<organism evidence="2 3">
    <name type="scientific">Ectopseudomonas oleovorans</name>
    <name type="common">Pseudomonas oleovorans</name>
    <dbReference type="NCBI Taxonomy" id="301"/>
    <lineage>
        <taxon>Bacteria</taxon>
        <taxon>Pseudomonadati</taxon>
        <taxon>Pseudomonadota</taxon>
        <taxon>Gammaproteobacteria</taxon>
        <taxon>Pseudomonadales</taxon>
        <taxon>Pseudomonadaceae</taxon>
        <taxon>Ectopseudomonas</taxon>
    </lineage>
</organism>
<evidence type="ECO:0000259" key="1">
    <source>
        <dbReference type="PROSITE" id="PS51781"/>
    </source>
</evidence>
<dbReference type="SUPFAM" id="SSF50044">
    <property type="entry name" value="SH3-domain"/>
    <property type="match status" value="1"/>
</dbReference>
<name>A0A2T5PQ99_ECTOL</name>
<sequence length="412" mass="43605">MHAIDLKRQVSMKKASDGANTHHLIGSAVRALDPVFTTGNISSAFASSQLLTERASAQLAMAAIEPLGSTYSATIAAASAAIRDALKPSLAMQAVLDSIRPIKDMHSQLFQASTISAELRAQVAELTQVGQIAKEMASVQSLLSTSVLADAKSIREMLGVMEPLAGSSRVAAELAAIATANSFSTYPKMAELLSMGSSLLTAGSLAEAEALEWDRPASSQLLSTIAAAAETLRTAPAPAPHLTDLPAASNDVDGWQATTQQQLQGELADAASTGDLSKLSPAAKAFFKWFCRFIQVLVAYLAIQNAVREELCFIQPKLLPGMTAGQMGKTVRREMCSAAFIPDGDFRFVKGEGVRLRGGPGTKSEILPIHLVDGQIVEVLDASNPDWLHVVVVAGGSEGWVSRKYTRKFTLN</sequence>
<dbReference type="Gene3D" id="2.30.30.40">
    <property type="entry name" value="SH3 Domains"/>
    <property type="match status" value="1"/>
</dbReference>
<protein>
    <recommendedName>
        <fullName evidence="1">SH3b domain-containing protein</fullName>
    </recommendedName>
</protein>
<gene>
    <name evidence="2" type="ORF">DBO86_06210</name>
</gene>
<dbReference type="Proteomes" id="UP000244052">
    <property type="component" value="Unassembled WGS sequence"/>
</dbReference>
<dbReference type="InterPro" id="IPR036028">
    <property type="entry name" value="SH3-like_dom_sf"/>
</dbReference>
<comment type="caution">
    <text evidence="2">The sequence shown here is derived from an EMBL/GenBank/DDBJ whole genome shotgun (WGS) entry which is preliminary data.</text>
</comment>
<dbReference type="PROSITE" id="PS51781">
    <property type="entry name" value="SH3B"/>
    <property type="match status" value="1"/>
</dbReference>
<dbReference type="Pfam" id="PF08239">
    <property type="entry name" value="SH3_3"/>
    <property type="match status" value="1"/>
</dbReference>
<keyword evidence="3" id="KW-1185">Reference proteome</keyword>
<dbReference type="EMBL" id="QASO01000035">
    <property type="protein sequence ID" value="PTU79915.1"/>
    <property type="molecule type" value="Genomic_DNA"/>
</dbReference>
<reference evidence="2 3" key="1">
    <citation type="submission" date="2018-04" db="EMBL/GenBank/DDBJ databases">
        <title>Pseudomonas sp. nov., isolated from mangrove soil.</title>
        <authorList>
            <person name="Chen C."/>
        </authorList>
    </citation>
    <scope>NUCLEOTIDE SEQUENCE [LARGE SCALE GENOMIC DNA]</scope>
    <source>
        <strain evidence="2 3">JCM 14246</strain>
    </source>
</reference>
<evidence type="ECO:0000313" key="2">
    <source>
        <dbReference type="EMBL" id="PTU79915.1"/>
    </source>
</evidence>
<proteinExistence type="predicted"/>
<dbReference type="InterPro" id="IPR003646">
    <property type="entry name" value="SH3-like_bac-type"/>
</dbReference>